<evidence type="ECO:0000313" key="2">
    <source>
        <dbReference type="Proteomes" id="UP000008370"/>
    </source>
</evidence>
<dbReference type="HOGENOM" id="CLU_2942548_0_0_1"/>
<dbReference type="InParanoid" id="K5WB56"/>
<dbReference type="Proteomes" id="UP000008370">
    <property type="component" value="Unassembled WGS sequence"/>
</dbReference>
<dbReference type="RefSeq" id="XP_007394280.1">
    <property type="nucleotide sequence ID" value="XM_007394218.1"/>
</dbReference>
<reference evidence="1 2" key="1">
    <citation type="journal article" date="2012" name="BMC Genomics">
        <title>Comparative genomics of the white-rot fungi, Phanerochaete carnosa and P. chrysosporium, to elucidate the genetic basis of the distinct wood types they colonize.</title>
        <authorList>
            <person name="Suzuki H."/>
            <person name="MacDonald J."/>
            <person name="Syed K."/>
            <person name="Salamov A."/>
            <person name="Hori C."/>
            <person name="Aerts A."/>
            <person name="Henrissat B."/>
            <person name="Wiebenga A."/>
            <person name="vanKuyk P.A."/>
            <person name="Barry K."/>
            <person name="Lindquist E."/>
            <person name="LaButti K."/>
            <person name="Lapidus A."/>
            <person name="Lucas S."/>
            <person name="Coutinho P."/>
            <person name="Gong Y."/>
            <person name="Samejima M."/>
            <person name="Mahadevan R."/>
            <person name="Abou-Zaid M."/>
            <person name="de Vries R.P."/>
            <person name="Igarashi K."/>
            <person name="Yadav J.S."/>
            <person name="Grigoriev I.V."/>
            <person name="Master E.R."/>
        </authorList>
    </citation>
    <scope>NUCLEOTIDE SEQUENCE [LARGE SCALE GENOMIC DNA]</scope>
    <source>
        <strain evidence="1 2">HHB-10118-sp</strain>
    </source>
</reference>
<evidence type="ECO:0000313" key="1">
    <source>
        <dbReference type="EMBL" id="EKM56430.1"/>
    </source>
</evidence>
<proteinExistence type="predicted"/>
<dbReference type="OrthoDB" id="284184at2759"/>
<name>K5WB56_PHACS</name>
<dbReference type="KEGG" id="pco:PHACADRAFT_194044"/>
<dbReference type="GeneID" id="18910965"/>
<sequence>MFDYWKFFSEPDANEVIQTHIDSFVGVMFLHDPTIWKDRQALTGAPEQSLLDNFVLLRPA</sequence>
<dbReference type="AlphaFoldDB" id="K5WB56"/>
<accession>K5WB56</accession>
<dbReference type="EMBL" id="JH930471">
    <property type="protein sequence ID" value="EKM56430.1"/>
    <property type="molecule type" value="Genomic_DNA"/>
</dbReference>
<gene>
    <name evidence="1" type="ORF">PHACADRAFT_194044</name>
</gene>
<protein>
    <submittedName>
        <fullName evidence="1">Uncharacterized protein</fullName>
    </submittedName>
</protein>
<organism evidence="1 2">
    <name type="scientific">Phanerochaete carnosa (strain HHB-10118-sp)</name>
    <name type="common">White-rot fungus</name>
    <name type="synonym">Peniophora carnosa</name>
    <dbReference type="NCBI Taxonomy" id="650164"/>
    <lineage>
        <taxon>Eukaryota</taxon>
        <taxon>Fungi</taxon>
        <taxon>Dikarya</taxon>
        <taxon>Basidiomycota</taxon>
        <taxon>Agaricomycotina</taxon>
        <taxon>Agaricomycetes</taxon>
        <taxon>Polyporales</taxon>
        <taxon>Phanerochaetaceae</taxon>
        <taxon>Phanerochaete</taxon>
    </lineage>
</organism>
<keyword evidence="2" id="KW-1185">Reference proteome</keyword>